<dbReference type="InterPro" id="IPR011990">
    <property type="entry name" value="TPR-like_helical_dom_sf"/>
</dbReference>
<dbReference type="Proteomes" id="UP000600139">
    <property type="component" value="Unassembled WGS sequence"/>
</dbReference>
<protein>
    <recommendedName>
        <fullName evidence="5">Tetratricopeptide repeat protein</fullName>
    </recommendedName>
</protein>
<evidence type="ECO:0000313" key="3">
    <source>
        <dbReference type="EMBL" id="MBK1816815.1"/>
    </source>
</evidence>
<evidence type="ECO:0008006" key="5">
    <source>
        <dbReference type="Google" id="ProtNLM"/>
    </source>
</evidence>
<dbReference type="EMBL" id="JAENIK010000011">
    <property type="protein sequence ID" value="MBK1816815.1"/>
    <property type="molecule type" value="Genomic_DNA"/>
</dbReference>
<evidence type="ECO:0000313" key="4">
    <source>
        <dbReference type="Proteomes" id="UP000600139"/>
    </source>
</evidence>
<dbReference type="InterPro" id="IPR019734">
    <property type="entry name" value="TPR_rpt"/>
</dbReference>
<dbReference type="PROSITE" id="PS50005">
    <property type="entry name" value="TPR"/>
    <property type="match status" value="1"/>
</dbReference>
<reference evidence="3" key="1">
    <citation type="submission" date="2021-01" db="EMBL/GenBank/DDBJ databases">
        <title>Modified the classification status of verrucomicrobia.</title>
        <authorList>
            <person name="Feng X."/>
        </authorList>
    </citation>
    <scope>NUCLEOTIDE SEQUENCE</scope>
    <source>
        <strain evidence="3">JCM 18052</strain>
    </source>
</reference>
<feature type="signal peptide" evidence="2">
    <location>
        <begin position="1"/>
        <end position="18"/>
    </location>
</feature>
<organism evidence="3 4">
    <name type="scientific">Luteolibacter yonseiensis</name>
    <dbReference type="NCBI Taxonomy" id="1144680"/>
    <lineage>
        <taxon>Bacteria</taxon>
        <taxon>Pseudomonadati</taxon>
        <taxon>Verrucomicrobiota</taxon>
        <taxon>Verrucomicrobiia</taxon>
        <taxon>Verrucomicrobiales</taxon>
        <taxon>Verrucomicrobiaceae</taxon>
        <taxon>Luteolibacter</taxon>
    </lineage>
</organism>
<dbReference type="Gene3D" id="1.25.40.10">
    <property type="entry name" value="Tetratricopeptide repeat domain"/>
    <property type="match status" value="1"/>
</dbReference>
<sequence>MKAISFFTLLALISPLAAQNEAQPAEKTPAEAQQALMPNQQAFLNLPEESRKEFIKHLSEASRLFQQKRIFETMEELDKAAKIFKDSPEVYNLRGSSFVEMRAFDKALAEFNEAAKLSKDNPSIEFNIAEVYFCTKEWKKGEEQFAKILQGIPKDNIALGRLVEFKLLLCKQKLGKTAEAASLAEKYTFEDDSPFYYYAQATLSYEKKDLIKAEEWLAMAGRIFQDQNVLAPWQDTLVEYGYIKSFYGEDSGAAE</sequence>
<proteinExistence type="predicted"/>
<keyword evidence="4" id="KW-1185">Reference proteome</keyword>
<keyword evidence="2" id="KW-0732">Signal</keyword>
<name>A0A934VC54_9BACT</name>
<evidence type="ECO:0000256" key="2">
    <source>
        <dbReference type="SAM" id="SignalP"/>
    </source>
</evidence>
<feature type="repeat" description="TPR" evidence="1">
    <location>
        <begin position="88"/>
        <end position="121"/>
    </location>
</feature>
<accession>A0A934VC54</accession>
<dbReference type="SUPFAM" id="SSF48452">
    <property type="entry name" value="TPR-like"/>
    <property type="match status" value="1"/>
</dbReference>
<feature type="chain" id="PRO_5036905942" description="Tetratricopeptide repeat protein" evidence="2">
    <location>
        <begin position="19"/>
        <end position="255"/>
    </location>
</feature>
<gene>
    <name evidence="3" type="ORF">JIN84_14415</name>
</gene>
<keyword evidence="1" id="KW-0802">TPR repeat</keyword>
<evidence type="ECO:0000256" key="1">
    <source>
        <dbReference type="PROSITE-ProRule" id="PRU00339"/>
    </source>
</evidence>
<dbReference type="AlphaFoldDB" id="A0A934VC54"/>
<dbReference type="RefSeq" id="WP_200351740.1">
    <property type="nucleotide sequence ID" value="NZ_BAABHZ010000006.1"/>
</dbReference>
<comment type="caution">
    <text evidence="3">The sequence shown here is derived from an EMBL/GenBank/DDBJ whole genome shotgun (WGS) entry which is preliminary data.</text>
</comment>